<dbReference type="GO" id="GO:0009279">
    <property type="term" value="C:cell outer membrane"/>
    <property type="evidence" value="ECO:0007669"/>
    <property type="project" value="UniProtKB-SubCell"/>
</dbReference>
<evidence type="ECO:0000256" key="10">
    <source>
        <dbReference type="PROSITE-ProRule" id="PRU01360"/>
    </source>
</evidence>
<evidence type="ECO:0000256" key="5">
    <source>
        <dbReference type="ARBA" id="ARBA00022692"/>
    </source>
</evidence>
<evidence type="ECO:0000259" key="13">
    <source>
        <dbReference type="Pfam" id="PF00593"/>
    </source>
</evidence>
<dbReference type="Proteomes" id="UP001336250">
    <property type="component" value="Unassembled WGS sequence"/>
</dbReference>
<keyword evidence="8 15" id="KW-0675">Receptor</keyword>
<reference evidence="15 16" key="1">
    <citation type="submission" date="2024-02" db="EMBL/GenBank/DDBJ databases">
        <title>Genome sequence of Aquincola sp. MAHUQ-54.</title>
        <authorList>
            <person name="Huq M.A."/>
        </authorList>
    </citation>
    <scope>NUCLEOTIDE SEQUENCE [LARGE SCALE GENOMIC DNA]</scope>
    <source>
        <strain evidence="15 16">MAHUQ-54</strain>
    </source>
</reference>
<gene>
    <name evidence="15" type="ORF">V4F39_01355</name>
</gene>
<evidence type="ECO:0000256" key="3">
    <source>
        <dbReference type="ARBA" id="ARBA00022448"/>
    </source>
</evidence>
<accession>A0AAW9QAV5</accession>
<dbReference type="CDD" id="cd01347">
    <property type="entry name" value="ligand_gated_channel"/>
    <property type="match status" value="1"/>
</dbReference>
<sequence length="706" mass="76342">MGLPAAAQDGTAAQQVEIVGTPATAPAPNGRLELDTPSDTGSRLGLTPRQTPAAVTVIRRETIDARGAQNTQEVLRAIPGITAHDAPGSIGVSYRGFGAGSLNQLFNGINVQYSIAARPVDSWIYDRVEAIGGASSFLYGAGGVGGTINYITRLAGTEDDSQGRLRLGSDALKEASVGLNRRIAGTGGEPGSHYARLDLNHRRTGGWVDGNAARATQVAASVLSDLGRGLRHTLAYEYQHEHVDRPYWGTPVLNPNTGTLRIDEGIRFKNYNSADGLYRQRVQWLRSVTDFAAGSALRLKNTFYVYDALRDYRNVESYRYTADNTAIARSSTLLQRHDQRLVGNRLEAVHEGTLAGRRSDWAFGIDLSVNRQTRFPNSLTAVVSTVDPYDFEVEHFYDIPGMTPGHRPDKLNRVQTVAVYAENRTALAPVLHLVTALRHDEIDLDLKNRRAVTPTSPARFDRAYHPTTGRIGLVWDVAPHANLYAQYATAADPPSGVLSTASFADVRNNSELTTGRQAEVGAKLDFWNGKGNATVALYHLRRKNIATQDPANSALTVLVGEQSSRGIEVAVGLQPSARWSLQANVSHADARYDRFVQGGVSLAGNRPQNTPATVANLWASYALTPAVQASAGLRHVGKVYADAANTAQWPHYTLLDLGLAWQVTPTVSLTGRLRNATDRVYAANATATMAYLGAPRTADLTLRASF</sequence>
<dbReference type="PANTHER" id="PTHR32552">
    <property type="entry name" value="FERRICHROME IRON RECEPTOR-RELATED"/>
    <property type="match status" value="1"/>
</dbReference>
<name>A0AAW9QAV5_9BURK</name>
<evidence type="ECO:0000256" key="1">
    <source>
        <dbReference type="ARBA" id="ARBA00004571"/>
    </source>
</evidence>
<dbReference type="InterPro" id="IPR039426">
    <property type="entry name" value="TonB-dep_rcpt-like"/>
</dbReference>
<evidence type="ECO:0000313" key="15">
    <source>
        <dbReference type="EMBL" id="MEF7612537.1"/>
    </source>
</evidence>
<comment type="caution">
    <text evidence="15">The sequence shown here is derived from an EMBL/GenBank/DDBJ whole genome shotgun (WGS) entry which is preliminary data.</text>
</comment>
<dbReference type="AlphaFoldDB" id="A0AAW9QAV5"/>
<comment type="similarity">
    <text evidence="2 10 11">Belongs to the TonB-dependent receptor family.</text>
</comment>
<proteinExistence type="inferred from homology"/>
<dbReference type="PANTHER" id="PTHR32552:SF84">
    <property type="entry name" value="TONB-DEPENDENT RECEPTOR-RELATED"/>
    <property type="match status" value="1"/>
</dbReference>
<dbReference type="GO" id="GO:0015891">
    <property type="term" value="P:siderophore transport"/>
    <property type="evidence" value="ECO:0007669"/>
    <property type="project" value="InterPro"/>
</dbReference>
<comment type="subcellular location">
    <subcellularLocation>
        <location evidence="1 10">Cell outer membrane</location>
        <topology evidence="1 10">Multi-pass membrane protein</topology>
    </subcellularLocation>
</comment>
<dbReference type="RefSeq" id="WP_332287535.1">
    <property type="nucleotide sequence ID" value="NZ_JAZIBG010000008.1"/>
</dbReference>
<dbReference type="InterPro" id="IPR010105">
    <property type="entry name" value="TonB_sidphr_rcpt"/>
</dbReference>
<dbReference type="GO" id="GO:0038023">
    <property type="term" value="F:signaling receptor activity"/>
    <property type="evidence" value="ECO:0007669"/>
    <property type="project" value="InterPro"/>
</dbReference>
<protein>
    <submittedName>
        <fullName evidence="15">TonB-dependent receptor</fullName>
    </submittedName>
</protein>
<evidence type="ECO:0000256" key="2">
    <source>
        <dbReference type="ARBA" id="ARBA00009810"/>
    </source>
</evidence>
<dbReference type="InterPro" id="IPR000531">
    <property type="entry name" value="Beta-barrel_TonB"/>
</dbReference>
<evidence type="ECO:0000256" key="8">
    <source>
        <dbReference type="ARBA" id="ARBA00023170"/>
    </source>
</evidence>
<keyword evidence="4 10" id="KW-1134">Transmembrane beta strand</keyword>
<feature type="domain" description="TonB-dependent receptor plug" evidence="14">
    <location>
        <begin position="48"/>
        <end position="147"/>
    </location>
</feature>
<evidence type="ECO:0000259" key="14">
    <source>
        <dbReference type="Pfam" id="PF07715"/>
    </source>
</evidence>
<keyword evidence="7 10" id="KW-0472">Membrane</keyword>
<dbReference type="PROSITE" id="PS52016">
    <property type="entry name" value="TONB_DEPENDENT_REC_3"/>
    <property type="match status" value="1"/>
</dbReference>
<evidence type="ECO:0000256" key="4">
    <source>
        <dbReference type="ARBA" id="ARBA00022452"/>
    </source>
</evidence>
<evidence type="ECO:0000256" key="6">
    <source>
        <dbReference type="ARBA" id="ARBA00023077"/>
    </source>
</evidence>
<keyword evidence="16" id="KW-1185">Reference proteome</keyword>
<keyword evidence="9 10" id="KW-0998">Cell outer membrane</keyword>
<evidence type="ECO:0000256" key="11">
    <source>
        <dbReference type="RuleBase" id="RU003357"/>
    </source>
</evidence>
<organism evidence="15 16">
    <name type="scientific">Aquincola agrisoli</name>
    <dbReference type="NCBI Taxonomy" id="3119538"/>
    <lineage>
        <taxon>Bacteria</taxon>
        <taxon>Pseudomonadati</taxon>
        <taxon>Pseudomonadota</taxon>
        <taxon>Betaproteobacteria</taxon>
        <taxon>Burkholderiales</taxon>
        <taxon>Sphaerotilaceae</taxon>
        <taxon>Aquincola</taxon>
    </lineage>
</organism>
<dbReference type="Gene3D" id="2.170.130.10">
    <property type="entry name" value="TonB-dependent receptor, plug domain"/>
    <property type="match status" value="1"/>
</dbReference>
<keyword evidence="6 11" id="KW-0798">TonB box</keyword>
<evidence type="ECO:0000313" key="16">
    <source>
        <dbReference type="Proteomes" id="UP001336250"/>
    </source>
</evidence>
<dbReference type="EMBL" id="JAZIBG010000008">
    <property type="protein sequence ID" value="MEF7612537.1"/>
    <property type="molecule type" value="Genomic_DNA"/>
</dbReference>
<keyword evidence="3 10" id="KW-0813">Transport</keyword>
<dbReference type="InterPro" id="IPR037066">
    <property type="entry name" value="Plug_dom_sf"/>
</dbReference>
<feature type="region of interest" description="Disordered" evidence="12">
    <location>
        <begin position="21"/>
        <end position="47"/>
    </location>
</feature>
<dbReference type="Pfam" id="PF00593">
    <property type="entry name" value="TonB_dep_Rec_b-barrel"/>
    <property type="match status" value="1"/>
</dbReference>
<dbReference type="SUPFAM" id="SSF56935">
    <property type="entry name" value="Porins"/>
    <property type="match status" value="1"/>
</dbReference>
<dbReference type="Gene3D" id="2.40.170.20">
    <property type="entry name" value="TonB-dependent receptor, beta-barrel domain"/>
    <property type="match status" value="1"/>
</dbReference>
<dbReference type="InterPro" id="IPR036942">
    <property type="entry name" value="Beta-barrel_TonB_sf"/>
</dbReference>
<feature type="domain" description="TonB-dependent receptor-like beta-barrel" evidence="13">
    <location>
        <begin position="232"/>
        <end position="675"/>
    </location>
</feature>
<dbReference type="GO" id="GO:0015344">
    <property type="term" value="F:siderophore uptake transmembrane transporter activity"/>
    <property type="evidence" value="ECO:0007669"/>
    <property type="project" value="TreeGrafter"/>
</dbReference>
<keyword evidence="5 10" id="KW-0812">Transmembrane</keyword>
<evidence type="ECO:0000256" key="12">
    <source>
        <dbReference type="SAM" id="MobiDB-lite"/>
    </source>
</evidence>
<dbReference type="NCBIfam" id="TIGR01783">
    <property type="entry name" value="TonB-siderophor"/>
    <property type="match status" value="1"/>
</dbReference>
<dbReference type="Pfam" id="PF07715">
    <property type="entry name" value="Plug"/>
    <property type="match status" value="1"/>
</dbReference>
<evidence type="ECO:0000256" key="9">
    <source>
        <dbReference type="ARBA" id="ARBA00023237"/>
    </source>
</evidence>
<dbReference type="InterPro" id="IPR012910">
    <property type="entry name" value="Plug_dom"/>
</dbReference>
<evidence type="ECO:0000256" key="7">
    <source>
        <dbReference type="ARBA" id="ARBA00023136"/>
    </source>
</evidence>